<evidence type="ECO:0000313" key="13">
    <source>
        <dbReference type="Proteomes" id="UP001209878"/>
    </source>
</evidence>
<proteinExistence type="inferred from homology"/>
<dbReference type="InterPro" id="IPR051163">
    <property type="entry name" value="Sodium:Solute_Symporter_SSF"/>
</dbReference>
<dbReference type="Proteomes" id="UP001209878">
    <property type="component" value="Unassembled WGS sequence"/>
</dbReference>
<evidence type="ECO:0000256" key="6">
    <source>
        <dbReference type="ARBA" id="ARBA00022989"/>
    </source>
</evidence>
<dbReference type="PANTHER" id="PTHR42985:SF40">
    <property type="entry name" value="LD47995P-RELATED"/>
    <property type="match status" value="1"/>
</dbReference>
<name>A0AAD9PC87_RIDPI</name>
<feature type="transmembrane region" description="Helical" evidence="11">
    <location>
        <begin position="80"/>
        <end position="99"/>
    </location>
</feature>
<comment type="caution">
    <text evidence="12">The sequence shown here is derived from an EMBL/GenBank/DDBJ whole genome shotgun (WGS) entry which is preliminary data.</text>
</comment>
<keyword evidence="3" id="KW-0813">Transport</keyword>
<sequence length="257" mass="28430">MESVSEATMRFHWADYVVFSMAVAGSTAIGLYHGFTRRKNAGGIDDYLMAGRRMPVLPVSLSHYVTWLSAISFLSDPVEVYYHGVIYWVIGVGYALGNARHCFDPNPLARSTVWTYLIGGFFRVFNPYISKQTHVQRYKTVNTAKEAQLSVYWNMPMYLGMTTLFAITGLVLFATYHKCDPFLAGRITKRDQSALGGLFTAFGVTLWLGVGSMLQTTRAPSVLATTADGCPVNATTIWDLTTSTPVERGNTTTRLSG</sequence>
<evidence type="ECO:0000313" key="12">
    <source>
        <dbReference type="EMBL" id="KAK2192149.1"/>
    </source>
</evidence>
<dbReference type="InterPro" id="IPR038377">
    <property type="entry name" value="Na/Glc_symporter_sf"/>
</dbReference>
<keyword evidence="7" id="KW-0915">Sodium</keyword>
<accession>A0AAD9PC87</accession>
<keyword evidence="8" id="KW-0406">Ion transport</keyword>
<evidence type="ECO:0000256" key="4">
    <source>
        <dbReference type="ARBA" id="ARBA00022475"/>
    </source>
</evidence>
<evidence type="ECO:0000256" key="10">
    <source>
        <dbReference type="ARBA" id="ARBA00023201"/>
    </source>
</evidence>
<evidence type="ECO:0000256" key="11">
    <source>
        <dbReference type="SAM" id="Phobius"/>
    </source>
</evidence>
<dbReference type="Gene3D" id="1.20.1730.10">
    <property type="entry name" value="Sodium/glucose cotransporter"/>
    <property type="match status" value="2"/>
</dbReference>
<keyword evidence="5 11" id="KW-0812">Transmembrane</keyword>
<evidence type="ECO:0000256" key="9">
    <source>
        <dbReference type="ARBA" id="ARBA00023136"/>
    </source>
</evidence>
<keyword evidence="6 11" id="KW-1133">Transmembrane helix</keyword>
<protein>
    <submittedName>
        <fullName evidence="12">Uncharacterized protein</fullName>
    </submittedName>
</protein>
<evidence type="ECO:0000256" key="2">
    <source>
        <dbReference type="ARBA" id="ARBA00006434"/>
    </source>
</evidence>
<evidence type="ECO:0000256" key="3">
    <source>
        <dbReference type="ARBA" id="ARBA00022448"/>
    </source>
</evidence>
<reference evidence="12" key="1">
    <citation type="journal article" date="2023" name="Mol. Biol. Evol.">
        <title>Third-Generation Sequencing Reveals the Adaptive Role of the Epigenome in Three Deep-Sea Polychaetes.</title>
        <authorList>
            <person name="Perez M."/>
            <person name="Aroh O."/>
            <person name="Sun Y."/>
            <person name="Lan Y."/>
            <person name="Juniper S.K."/>
            <person name="Young C.R."/>
            <person name="Angers B."/>
            <person name="Qian P.Y."/>
        </authorList>
    </citation>
    <scope>NUCLEOTIDE SEQUENCE</scope>
    <source>
        <strain evidence="12">R07B-5</strain>
    </source>
</reference>
<feature type="transmembrane region" description="Helical" evidence="11">
    <location>
        <begin position="155"/>
        <end position="174"/>
    </location>
</feature>
<dbReference type="EMBL" id="JAODUO010000037">
    <property type="protein sequence ID" value="KAK2192149.1"/>
    <property type="molecule type" value="Genomic_DNA"/>
</dbReference>
<comment type="subcellular location">
    <subcellularLocation>
        <location evidence="1">Cell membrane</location>
        <topology evidence="1">Multi-pass membrane protein</topology>
    </subcellularLocation>
</comment>
<comment type="similarity">
    <text evidence="2">Belongs to the sodium:solute symporter (SSF) (TC 2.A.21) family.</text>
</comment>
<organism evidence="12 13">
    <name type="scientific">Ridgeia piscesae</name>
    <name type="common">Tubeworm</name>
    <dbReference type="NCBI Taxonomy" id="27915"/>
    <lineage>
        <taxon>Eukaryota</taxon>
        <taxon>Metazoa</taxon>
        <taxon>Spiralia</taxon>
        <taxon>Lophotrochozoa</taxon>
        <taxon>Annelida</taxon>
        <taxon>Polychaeta</taxon>
        <taxon>Sedentaria</taxon>
        <taxon>Canalipalpata</taxon>
        <taxon>Sabellida</taxon>
        <taxon>Siboglinidae</taxon>
        <taxon>Ridgeia</taxon>
    </lineage>
</organism>
<evidence type="ECO:0000256" key="7">
    <source>
        <dbReference type="ARBA" id="ARBA00023053"/>
    </source>
</evidence>
<keyword evidence="9 11" id="KW-0472">Membrane</keyword>
<evidence type="ECO:0000256" key="8">
    <source>
        <dbReference type="ARBA" id="ARBA00023065"/>
    </source>
</evidence>
<keyword evidence="10" id="KW-0739">Sodium transport</keyword>
<dbReference type="AlphaFoldDB" id="A0AAD9PC87"/>
<dbReference type="GO" id="GO:0015293">
    <property type="term" value="F:symporter activity"/>
    <property type="evidence" value="ECO:0007669"/>
    <property type="project" value="TreeGrafter"/>
</dbReference>
<feature type="transmembrane region" description="Helical" evidence="11">
    <location>
        <begin position="111"/>
        <end position="129"/>
    </location>
</feature>
<dbReference type="PROSITE" id="PS50283">
    <property type="entry name" value="NA_SOLUT_SYMP_3"/>
    <property type="match status" value="1"/>
</dbReference>
<gene>
    <name evidence="12" type="ORF">NP493_37g03020</name>
</gene>
<evidence type="ECO:0000256" key="1">
    <source>
        <dbReference type="ARBA" id="ARBA00004651"/>
    </source>
</evidence>
<feature type="transmembrane region" description="Helical" evidence="11">
    <location>
        <begin position="16"/>
        <end position="35"/>
    </location>
</feature>
<evidence type="ECO:0000256" key="5">
    <source>
        <dbReference type="ARBA" id="ARBA00022692"/>
    </source>
</evidence>
<feature type="transmembrane region" description="Helical" evidence="11">
    <location>
        <begin position="195"/>
        <end position="214"/>
    </location>
</feature>
<dbReference type="PANTHER" id="PTHR42985">
    <property type="entry name" value="SODIUM-COUPLED MONOCARBOXYLATE TRANSPORTER"/>
    <property type="match status" value="1"/>
</dbReference>
<dbReference type="InterPro" id="IPR001734">
    <property type="entry name" value="Na/solute_symporter"/>
</dbReference>
<dbReference type="GO" id="GO:0006814">
    <property type="term" value="P:sodium ion transport"/>
    <property type="evidence" value="ECO:0007669"/>
    <property type="project" value="UniProtKB-KW"/>
</dbReference>
<dbReference type="GO" id="GO:0005886">
    <property type="term" value="C:plasma membrane"/>
    <property type="evidence" value="ECO:0007669"/>
    <property type="project" value="UniProtKB-SubCell"/>
</dbReference>
<keyword evidence="13" id="KW-1185">Reference proteome</keyword>
<keyword evidence="4" id="KW-1003">Cell membrane</keyword>